<dbReference type="PANTHER" id="PTHR21100">
    <property type="entry name" value="PREFOLDIN SUBUNIT 4"/>
    <property type="match status" value="1"/>
</dbReference>
<sequence>MNYGRKISIVSCNISASFCSPLSIIAAMKQSLPLKLNAWFDIIMDDQIDMIKDDQENINSFANYHYHSKQDKANQSDLMSKLKNCETALDEVELFDENDFWIGVGNAFFKQTSTQSKESIESLAEFYKDEINKNETKMNQDDQKIQNLKIELNKKFGDSIMLEDK</sequence>
<dbReference type="GO" id="GO:0005737">
    <property type="term" value="C:cytoplasm"/>
    <property type="evidence" value="ECO:0007669"/>
    <property type="project" value="TreeGrafter"/>
</dbReference>
<keyword evidence="2" id="KW-0143">Chaperone</keyword>
<protein>
    <recommendedName>
        <fullName evidence="5">Prefoldin subunit 4</fullName>
    </recommendedName>
</protein>
<keyword evidence="4" id="KW-1185">Reference proteome</keyword>
<reference evidence="3 4" key="1">
    <citation type="submission" date="2016-04" db="EMBL/GenBank/DDBJ databases">
        <title>The genome of Intoshia linei affirms orthonectids as highly simplified spiralians.</title>
        <authorList>
            <person name="Mikhailov K.V."/>
            <person name="Slusarev G.S."/>
            <person name="Nikitin M.A."/>
            <person name="Logacheva M.D."/>
            <person name="Penin A."/>
            <person name="Aleoshin V."/>
            <person name="Panchin Y.V."/>
        </authorList>
    </citation>
    <scope>NUCLEOTIDE SEQUENCE [LARGE SCALE GENOMIC DNA]</scope>
    <source>
        <strain evidence="3">Intl2013</strain>
        <tissue evidence="3">Whole animal</tissue>
    </source>
</reference>
<dbReference type="OrthoDB" id="10250441at2759"/>
<evidence type="ECO:0000256" key="1">
    <source>
        <dbReference type="ARBA" id="ARBA00008045"/>
    </source>
</evidence>
<dbReference type="AlphaFoldDB" id="A0A177B842"/>
<dbReference type="Proteomes" id="UP000078046">
    <property type="component" value="Unassembled WGS sequence"/>
</dbReference>
<evidence type="ECO:0000313" key="4">
    <source>
        <dbReference type="Proteomes" id="UP000078046"/>
    </source>
</evidence>
<dbReference type="GO" id="GO:0016272">
    <property type="term" value="C:prefoldin complex"/>
    <property type="evidence" value="ECO:0007669"/>
    <property type="project" value="InterPro"/>
</dbReference>
<gene>
    <name evidence="3" type="ORF">A3Q56_01775</name>
</gene>
<comment type="caution">
    <text evidence="3">The sequence shown here is derived from an EMBL/GenBank/DDBJ whole genome shotgun (WGS) entry which is preliminary data.</text>
</comment>
<dbReference type="GO" id="GO:0006457">
    <property type="term" value="P:protein folding"/>
    <property type="evidence" value="ECO:0007669"/>
    <property type="project" value="InterPro"/>
</dbReference>
<comment type="similarity">
    <text evidence="1">Belongs to the prefoldin subunit beta family.</text>
</comment>
<dbReference type="SUPFAM" id="SSF46579">
    <property type="entry name" value="Prefoldin"/>
    <property type="match status" value="1"/>
</dbReference>
<proteinExistence type="inferred from homology"/>
<evidence type="ECO:0000313" key="3">
    <source>
        <dbReference type="EMBL" id="OAF70467.1"/>
    </source>
</evidence>
<dbReference type="PANTHER" id="PTHR21100:SF9">
    <property type="entry name" value="PREFOLDIN SUBUNIT 4"/>
    <property type="match status" value="1"/>
</dbReference>
<dbReference type="Gene3D" id="1.10.287.370">
    <property type="match status" value="1"/>
</dbReference>
<evidence type="ECO:0000256" key="2">
    <source>
        <dbReference type="ARBA" id="ARBA00023186"/>
    </source>
</evidence>
<accession>A0A177B842</accession>
<dbReference type="Pfam" id="PF01920">
    <property type="entry name" value="Prefoldin_2"/>
    <property type="match status" value="1"/>
</dbReference>
<organism evidence="3 4">
    <name type="scientific">Intoshia linei</name>
    <dbReference type="NCBI Taxonomy" id="1819745"/>
    <lineage>
        <taxon>Eukaryota</taxon>
        <taxon>Metazoa</taxon>
        <taxon>Spiralia</taxon>
        <taxon>Lophotrochozoa</taxon>
        <taxon>Mesozoa</taxon>
        <taxon>Orthonectida</taxon>
        <taxon>Rhopaluridae</taxon>
        <taxon>Intoshia</taxon>
    </lineage>
</organism>
<dbReference type="GO" id="GO:0051082">
    <property type="term" value="F:unfolded protein binding"/>
    <property type="evidence" value="ECO:0007669"/>
    <property type="project" value="InterPro"/>
</dbReference>
<evidence type="ECO:0008006" key="5">
    <source>
        <dbReference type="Google" id="ProtNLM"/>
    </source>
</evidence>
<dbReference type="EMBL" id="LWCA01000145">
    <property type="protein sequence ID" value="OAF70467.1"/>
    <property type="molecule type" value="Genomic_DNA"/>
</dbReference>
<dbReference type="InterPro" id="IPR016661">
    <property type="entry name" value="PFDN4"/>
</dbReference>
<name>A0A177B842_9BILA</name>
<dbReference type="InterPro" id="IPR002777">
    <property type="entry name" value="PFD_beta-like"/>
</dbReference>
<dbReference type="InterPro" id="IPR009053">
    <property type="entry name" value="Prefoldin"/>
</dbReference>